<evidence type="ECO:0008006" key="3">
    <source>
        <dbReference type="Google" id="ProtNLM"/>
    </source>
</evidence>
<sequence>MKGNTHLMGGLAAAALANQWIAGPTLLDHQLIYYGAGILGSLLPDLCHPNSWAGRKTKLVSKLVSKTFGHRTITHSWIFIMAVIWVSNLLDKSYSTDIKYGLLAGVISHLILDACTTRGIQFLYPIHIRFRSPIYTKTGSPAETAISGILMIAACALLAKEHIFHI</sequence>
<evidence type="ECO:0000313" key="2">
    <source>
        <dbReference type="Proteomes" id="UP000054099"/>
    </source>
</evidence>
<dbReference type="PANTHER" id="PTHR35531:SF1">
    <property type="entry name" value="INNER MEMBRANE PROTEIN YBCI-RELATED"/>
    <property type="match status" value="1"/>
</dbReference>
<dbReference type="Pfam" id="PF04307">
    <property type="entry name" value="YdjM"/>
    <property type="match status" value="1"/>
</dbReference>
<keyword evidence="2" id="KW-1185">Reference proteome</keyword>
<dbReference type="EMBL" id="LNQN01000001">
    <property type="protein sequence ID" value="KSU85512.1"/>
    <property type="molecule type" value="Genomic_DNA"/>
</dbReference>
<dbReference type="InterPro" id="IPR016956">
    <property type="entry name" value="YdjM"/>
</dbReference>
<dbReference type="OrthoDB" id="5459053at2"/>
<dbReference type="PIRSF" id="PIRSF030780">
    <property type="entry name" value="Md_memb_hyd_prd"/>
    <property type="match status" value="1"/>
</dbReference>
<dbReference type="PANTHER" id="PTHR35531">
    <property type="entry name" value="INNER MEMBRANE PROTEIN YBCI-RELATED"/>
    <property type="match status" value="1"/>
</dbReference>
<reference evidence="1 2" key="1">
    <citation type="journal article" date="2014" name="Antonie Van Leeuwenhoek">
        <title>Fictibacillus enclensis sp. nov., isolated from marine sediment.</title>
        <authorList>
            <person name="Dastager S.G."/>
            <person name="Mawlankar R."/>
            <person name="Srinivasan K."/>
            <person name="Tang S.K."/>
            <person name="Lee J.C."/>
            <person name="Ramana V.V."/>
            <person name="Shouche Y.S."/>
        </authorList>
    </citation>
    <scope>NUCLEOTIDE SEQUENCE [LARGE SCALE GENOMIC DNA]</scope>
    <source>
        <strain evidence="1 2">NIO-1003</strain>
    </source>
</reference>
<name>A0A0V8JF42_9BACL</name>
<accession>A0A0V8JF42</accession>
<gene>
    <name evidence="1" type="ORF">AS030_08450</name>
</gene>
<dbReference type="Proteomes" id="UP000054099">
    <property type="component" value="Unassembled WGS sequence"/>
</dbReference>
<protein>
    <recommendedName>
        <fullName evidence="3">Metal-dependent hydrolase</fullName>
    </recommendedName>
</protein>
<evidence type="ECO:0000313" key="1">
    <source>
        <dbReference type="EMBL" id="KSU85512.1"/>
    </source>
</evidence>
<dbReference type="InterPro" id="IPR007404">
    <property type="entry name" value="YdjM-like"/>
</dbReference>
<comment type="caution">
    <text evidence="1">The sequence shown here is derived from an EMBL/GenBank/DDBJ whole genome shotgun (WGS) entry which is preliminary data.</text>
</comment>
<dbReference type="RefSeq" id="WP_061970491.1">
    <property type="nucleotide sequence ID" value="NZ_FMAV01000001.1"/>
</dbReference>
<proteinExistence type="predicted"/>
<dbReference type="AlphaFoldDB" id="A0A0V8JF42"/>
<organism evidence="1 2">
    <name type="scientific">Fictibacillus enclensis</name>
    <dbReference type="NCBI Taxonomy" id="1017270"/>
    <lineage>
        <taxon>Bacteria</taxon>
        <taxon>Bacillati</taxon>
        <taxon>Bacillota</taxon>
        <taxon>Bacilli</taxon>
        <taxon>Bacillales</taxon>
        <taxon>Fictibacillaceae</taxon>
        <taxon>Fictibacillus</taxon>
    </lineage>
</organism>